<dbReference type="EMBL" id="LUKD01000001">
    <property type="protein sequence ID" value="KYG68748.1"/>
    <property type="molecule type" value="Genomic_DNA"/>
</dbReference>
<dbReference type="PANTHER" id="PTHR30173:SF43">
    <property type="entry name" value="ECF RNA POLYMERASE SIGMA FACTOR SIGI-RELATED"/>
    <property type="match status" value="1"/>
</dbReference>
<dbReference type="SUPFAM" id="SSF54427">
    <property type="entry name" value="NTF2-like"/>
    <property type="match status" value="1"/>
</dbReference>
<evidence type="ECO:0000259" key="3">
    <source>
        <dbReference type="Pfam" id="PF08281"/>
    </source>
</evidence>
<name>A0A161PTR9_BDEBC</name>
<dbReference type="InterPro" id="IPR013324">
    <property type="entry name" value="RNA_pol_sigma_r3/r4-like"/>
</dbReference>
<dbReference type="GO" id="GO:0016987">
    <property type="term" value="F:sigma factor activity"/>
    <property type="evidence" value="ECO:0007669"/>
    <property type="project" value="InterPro"/>
</dbReference>
<dbReference type="OrthoDB" id="3211555at2"/>
<feature type="domain" description="RNA polymerase sigma-70 region 2" evidence="2">
    <location>
        <begin position="12"/>
        <end position="75"/>
    </location>
</feature>
<dbReference type="SUPFAM" id="SSF88946">
    <property type="entry name" value="Sigma2 domain of RNA polymerase sigma factors"/>
    <property type="match status" value="1"/>
</dbReference>
<dbReference type="Pfam" id="PF04542">
    <property type="entry name" value="Sigma70_r2"/>
    <property type="match status" value="1"/>
</dbReference>
<dbReference type="InterPro" id="IPR013249">
    <property type="entry name" value="RNA_pol_sigma70_r4_t2"/>
</dbReference>
<evidence type="ECO:0000313" key="5">
    <source>
        <dbReference type="Proteomes" id="UP000075799"/>
    </source>
</evidence>
<protein>
    <submittedName>
        <fullName evidence="4">RNA polymerase subunit sigma-70</fullName>
    </submittedName>
</protein>
<comment type="caution">
    <text evidence="4">The sequence shown here is derived from an EMBL/GenBank/DDBJ whole genome shotgun (WGS) entry which is preliminary data.</text>
</comment>
<dbReference type="InterPro" id="IPR052704">
    <property type="entry name" value="ECF_Sigma-70_Domain"/>
</dbReference>
<feature type="domain" description="RNA polymerase sigma factor 70 region 4 type 2" evidence="3">
    <location>
        <begin position="110"/>
        <end position="160"/>
    </location>
</feature>
<dbReference type="InterPro" id="IPR032710">
    <property type="entry name" value="NTF2-like_dom_sf"/>
</dbReference>
<comment type="subunit">
    <text evidence="1">Interacts transiently with the RNA polymerase catalytic core formed by RpoA, RpoB, RpoC and RpoZ (2 alpha, 1 beta, 1 beta' and 1 omega subunit) to form the RNA polymerase holoenzyme that can initiate transcription.</text>
</comment>
<reference evidence="4 5" key="1">
    <citation type="submission" date="2016-03" db="EMBL/GenBank/DDBJ databases">
        <authorList>
            <person name="Ploux O."/>
        </authorList>
    </citation>
    <scope>NUCLEOTIDE SEQUENCE [LARGE SCALE GENOMIC DNA]</scope>
    <source>
        <strain evidence="4 5">EC13</strain>
    </source>
</reference>
<dbReference type="Proteomes" id="UP000075799">
    <property type="component" value="Unassembled WGS sequence"/>
</dbReference>
<accession>A0A161PTR9</accession>
<dbReference type="Gene3D" id="1.10.10.10">
    <property type="entry name" value="Winged helix-like DNA-binding domain superfamily/Winged helix DNA-binding domain"/>
    <property type="match status" value="1"/>
</dbReference>
<sequence>MDKKDGLTKNFEDTRTHLKAVAYKMLGSAGEAEDAVQEAWIRLNHSESEKIENLNGWLTTVVARVCLDMLRSRKSRREEALDQDDSKMQIQDPENLEAKFLIADSVGPALLVVLDHLTPSERIAFVLHDLFEVPFEDIAPIIDRTEEATRQLASRARRRIRGVSHSQQDIERQQEVVAAFLAASREGNFEALLRVLHPDAVLRADETAIKVAEMNKARGAPQFKKEIKGAAGVANTLKGKASEARLALINGVPGLTWVPGGKPVVAFCFSVEDEKISAIDIVMDKDKLTNIEIEIIEAGE</sequence>
<dbReference type="PANTHER" id="PTHR30173">
    <property type="entry name" value="SIGMA 19 FACTOR"/>
    <property type="match status" value="1"/>
</dbReference>
<dbReference type="GO" id="GO:0006352">
    <property type="term" value="P:DNA-templated transcription initiation"/>
    <property type="evidence" value="ECO:0007669"/>
    <property type="project" value="InterPro"/>
</dbReference>
<dbReference type="Pfam" id="PF08281">
    <property type="entry name" value="Sigma70_r4_2"/>
    <property type="match status" value="1"/>
</dbReference>
<evidence type="ECO:0000256" key="1">
    <source>
        <dbReference type="ARBA" id="ARBA00011344"/>
    </source>
</evidence>
<dbReference type="Gene3D" id="1.10.1740.10">
    <property type="match status" value="1"/>
</dbReference>
<evidence type="ECO:0000259" key="2">
    <source>
        <dbReference type="Pfam" id="PF04542"/>
    </source>
</evidence>
<dbReference type="InterPro" id="IPR013325">
    <property type="entry name" value="RNA_pol_sigma_r2"/>
</dbReference>
<gene>
    <name evidence="4" type="ORF">AZI87_05820</name>
</gene>
<dbReference type="Gene3D" id="3.10.450.50">
    <property type="match status" value="1"/>
</dbReference>
<dbReference type="InterPro" id="IPR014284">
    <property type="entry name" value="RNA_pol_sigma-70_dom"/>
</dbReference>
<dbReference type="InterPro" id="IPR007627">
    <property type="entry name" value="RNA_pol_sigma70_r2"/>
</dbReference>
<dbReference type="InterPro" id="IPR036388">
    <property type="entry name" value="WH-like_DNA-bd_sf"/>
</dbReference>
<proteinExistence type="predicted"/>
<dbReference type="AlphaFoldDB" id="A0A161PTR9"/>
<dbReference type="SUPFAM" id="SSF88659">
    <property type="entry name" value="Sigma3 and sigma4 domains of RNA polymerase sigma factors"/>
    <property type="match status" value="1"/>
</dbReference>
<dbReference type="NCBIfam" id="TIGR02937">
    <property type="entry name" value="sigma70-ECF"/>
    <property type="match status" value="1"/>
</dbReference>
<dbReference type="RefSeq" id="WP_063205442.1">
    <property type="nucleotide sequence ID" value="NZ_LUKD01000001.1"/>
</dbReference>
<organism evidence="4 5">
    <name type="scientific">Bdellovibrio bacteriovorus</name>
    <dbReference type="NCBI Taxonomy" id="959"/>
    <lineage>
        <taxon>Bacteria</taxon>
        <taxon>Pseudomonadati</taxon>
        <taxon>Bdellovibrionota</taxon>
        <taxon>Bdellovibrionia</taxon>
        <taxon>Bdellovibrionales</taxon>
        <taxon>Pseudobdellovibrionaceae</taxon>
        <taxon>Bdellovibrio</taxon>
    </lineage>
</organism>
<evidence type="ECO:0000313" key="4">
    <source>
        <dbReference type="EMBL" id="KYG68748.1"/>
    </source>
</evidence>
<dbReference type="GO" id="GO:0003677">
    <property type="term" value="F:DNA binding"/>
    <property type="evidence" value="ECO:0007669"/>
    <property type="project" value="InterPro"/>
</dbReference>